<dbReference type="EMBL" id="JAUIZM010000011">
    <property type="protein sequence ID" value="KAK1356049.1"/>
    <property type="molecule type" value="Genomic_DNA"/>
</dbReference>
<dbReference type="Proteomes" id="UP001237642">
    <property type="component" value="Unassembled WGS sequence"/>
</dbReference>
<gene>
    <name evidence="1" type="ORF">POM88_049305</name>
</gene>
<comment type="caution">
    <text evidence="1">The sequence shown here is derived from an EMBL/GenBank/DDBJ whole genome shotgun (WGS) entry which is preliminary data.</text>
</comment>
<protein>
    <submittedName>
        <fullName evidence="1">Uncharacterized protein</fullName>
    </submittedName>
</protein>
<name>A0AAD8GWP8_9APIA</name>
<reference evidence="1" key="1">
    <citation type="submission" date="2023-02" db="EMBL/GenBank/DDBJ databases">
        <title>Genome of toxic invasive species Heracleum sosnowskyi carries increased number of genes despite the absence of recent whole-genome duplications.</title>
        <authorList>
            <person name="Schelkunov M."/>
            <person name="Shtratnikova V."/>
            <person name="Makarenko M."/>
            <person name="Klepikova A."/>
            <person name="Omelchenko D."/>
            <person name="Novikova G."/>
            <person name="Obukhova E."/>
            <person name="Bogdanov V."/>
            <person name="Penin A."/>
            <person name="Logacheva M."/>
        </authorList>
    </citation>
    <scope>NUCLEOTIDE SEQUENCE</scope>
    <source>
        <strain evidence="1">Hsosn_3</strain>
        <tissue evidence="1">Leaf</tissue>
    </source>
</reference>
<evidence type="ECO:0000313" key="2">
    <source>
        <dbReference type="Proteomes" id="UP001237642"/>
    </source>
</evidence>
<dbReference type="AlphaFoldDB" id="A0AAD8GWP8"/>
<evidence type="ECO:0000313" key="1">
    <source>
        <dbReference type="EMBL" id="KAK1356049.1"/>
    </source>
</evidence>
<sequence>MPYCRNIYFPADLRIWSSSGNKDDYLLLIDALEGKFIPASRNWAVASGEVPLLFTDKVNPNYSGRNNWVNLPSSTPKQSSARECPPTADVSLLGSIDLHSPAAATPDSTALELQSWFLRTVFQVLLLMHRLTLNRVIS</sequence>
<organism evidence="1 2">
    <name type="scientific">Heracleum sosnowskyi</name>
    <dbReference type="NCBI Taxonomy" id="360622"/>
    <lineage>
        <taxon>Eukaryota</taxon>
        <taxon>Viridiplantae</taxon>
        <taxon>Streptophyta</taxon>
        <taxon>Embryophyta</taxon>
        <taxon>Tracheophyta</taxon>
        <taxon>Spermatophyta</taxon>
        <taxon>Magnoliopsida</taxon>
        <taxon>eudicotyledons</taxon>
        <taxon>Gunneridae</taxon>
        <taxon>Pentapetalae</taxon>
        <taxon>asterids</taxon>
        <taxon>campanulids</taxon>
        <taxon>Apiales</taxon>
        <taxon>Apiaceae</taxon>
        <taxon>Apioideae</taxon>
        <taxon>apioid superclade</taxon>
        <taxon>Tordylieae</taxon>
        <taxon>Tordyliinae</taxon>
        <taxon>Heracleum</taxon>
    </lineage>
</organism>
<accession>A0AAD8GWP8</accession>
<keyword evidence="2" id="KW-1185">Reference proteome</keyword>
<reference evidence="1" key="2">
    <citation type="submission" date="2023-05" db="EMBL/GenBank/DDBJ databases">
        <authorList>
            <person name="Schelkunov M.I."/>
        </authorList>
    </citation>
    <scope>NUCLEOTIDE SEQUENCE</scope>
    <source>
        <strain evidence="1">Hsosn_3</strain>
        <tissue evidence="1">Leaf</tissue>
    </source>
</reference>
<proteinExistence type="predicted"/>